<name>A0A1Y2EHZ9_9PEZI</name>
<keyword evidence="3" id="KW-1185">Reference proteome</keyword>
<feature type="compositionally biased region" description="Basic residues" evidence="1">
    <location>
        <begin position="53"/>
        <end position="68"/>
    </location>
</feature>
<feature type="region of interest" description="Disordered" evidence="1">
    <location>
        <begin position="216"/>
        <end position="235"/>
    </location>
</feature>
<feature type="compositionally biased region" description="Basic and acidic residues" evidence="1">
    <location>
        <begin position="392"/>
        <end position="405"/>
    </location>
</feature>
<feature type="compositionally biased region" description="Basic and acidic residues" evidence="1">
    <location>
        <begin position="414"/>
        <end position="433"/>
    </location>
</feature>
<proteinExistence type="predicted"/>
<dbReference type="AlphaFoldDB" id="A0A1Y2EHZ9"/>
<dbReference type="RefSeq" id="XP_040720780.1">
    <property type="nucleotide sequence ID" value="XM_040864819.1"/>
</dbReference>
<feature type="region of interest" description="Disordered" evidence="1">
    <location>
        <begin position="256"/>
        <end position="301"/>
    </location>
</feature>
<feature type="region of interest" description="Disordered" evidence="1">
    <location>
        <begin position="112"/>
        <end position="145"/>
    </location>
</feature>
<accession>A0A1Y2EHZ9</accession>
<dbReference type="Proteomes" id="UP000193689">
    <property type="component" value="Unassembled WGS sequence"/>
</dbReference>
<sequence>MLHRNKTSRRSSCGHAHTRLSKGLFSVFSGFTSSSNNRTSAATTTTSTTRREKVAKKILRGRTQRQRQHSLDGFRQGHYPAPPPRDKAPMSIGILQKETPASMMERPVHLHGRRGLPSLNTKMPPLKGVPNFSRKSPTPSPVRTKRPMFSESALTTNSSASCEVFVWLNDNGSMPVVRTPSISYYHGASLDHRNSSNTSNNIRSSHNDTYVLQPRTYGESPQKTRNTASCQPQEDGLSTIHEAPTESQPDVAWTTIPSARGYSSPTTPPVPELEDGDISPDMCSLGGPTPPTPKDTDALDLGRRKPTKSITEECEDILDNFNRAATRVEKQNTKKRRDTAKGVPIVVPHAPSMATYLRGSMAQFAHGNHYAHEPLFGPQAETPLPTTNLSDGVREKVGGHIDKRVPSIPPISPPKEDISTKGPAEPDRGRDPDIPCADQSPPPTSSVENVKVDEPTRSPMGERGGRPDRESTAMGKAAGDLDSPVVNDAPYASRHVPKSKYQWQLIEEATRKAKEATKDVRESKDTIHARKAAKNIKKFNEIRESKGTKRPVILDAKRANAPNDRFSLGPTSDSPLAVQRRRGRTHCPCQKQAPYVHSSDLPHSASVGTYAMSEMPADAASEVISKVSPPLGDRDDRASITIKNVNQDIDDILAFYSDLWDSEREELKKWKKQLEEAEEAEKEQAEKKEFVPVRKQLEKEREEADKRGDIAAFNNCERQLKLLDGMI</sequence>
<evidence type="ECO:0000256" key="1">
    <source>
        <dbReference type="SAM" id="MobiDB-lite"/>
    </source>
</evidence>
<protein>
    <submittedName>
        <fullName evidence="2">Uncharacterized protein</fullName>
    </submittedName>
</protein>
<gene>
    <name evidence="2" type="ORF">BCR38DRAFT_5005</name>
</gene>
<feature type="region of interest" description="Disordered" evidence="1">
    <location>
        <begin position="373"/>
        <end position="498"/>
    </location>
</feature>
<evidence type="ECO:0000313" key="3">
    <source>
        <dbReference type="Proteomes" id="UP000193689"/>
    </source>
</evidence>
<feature type="region of interest" description="Disordered" evidence="1">
    <location>
        <begin position="31"/>
        <end position="89"/>
    </location>
</feature>
<feature type="region of interest" description="Disordered" evidence="1">
    <location>
        <begin position="675"/>
        <end position="708"/>
    </location>
</feature>
<feature type="compositionally biased region" description="Polar residues" evidence="1">
    <location>
        <begin position="219"/>
        <end position="232"/>
    </location>
</feature>
<dbReference type="GeneID" id="63781031"/>
<feature type="compositionally biased region" description="Basic and acidic residues" evidence="1">
    <location>
        <begin position="682"/>
        <end position="708"/>
    </location>
</feature>
<evidence type="ECO:0000313" key="2">
    <source>
        <dbReference type="EMBL" id="ORY71188.1"/>
    </source>
</evidence>
<organism evidence="2 3">
    <name type="scientific">Pseudomassariella vexata</name>
    <dbReference type="NCBI Taxonomy" id="1141098"/>
    <lineage>
        <taxon>Eukaryota</taxon>
        <taxon>Fungi</taxon>
        <taxon>Dikarya</taxon>
        <taxon>Ascomycota</taxon>
        <taxon>Pezizomycotina</taxon>
        <taxon>Sordariomycetes</taxon>
        <taxon>Xylariomycetidae</taxon>
        <taxon>Amphisphaeriales</taxon>
        <taxon>Pseudomassariaceae</taxon>
        <taxon>Pseudomassariella</taxon>
    </lineage>
</organism>
<reference evidence="2 3" key="1">
    <citation type="submission" date="2016-07" db="EMBL/GenBank/DDBJ databases">
        <title>Pervasive Adenine N6-methylation of Active Genes in Fungi.</title>
        <authorList>
            <consortium name="DOE Joint Genome Institute"/>
            <person name="Mondo S.J."/>
            <person name="Dannebaum R.O."/>
            <person name="Kuo R.C."/>
            <person name="Labutti K."/>
            <person name="Haridas S."/>
            <person name="Kuo A."/>
            <person name="Salamov A."/>
            <person name="Ahrendt S.R."/>
            <person name="Lipzen A."/>
            <person name="Sullivan W."/>
            <person name="Andreopoulos W.B."/>
            <person name="Clum A."/>
            <person name="Lindquist E."/>
            <person name="Daum C."/>
            <person name="Ramamoorthy G.K."/>
            <person name="Gryganskyi A."/>
            <person name="Culley D."/>
            <person name="Magnuson J.K."/>
            <person name="James T.Y."/>
            <person name="O'Malley M.A."/>
            <person name="Stajich J.E."/>
            <person name="Spatafora J.W."/>
            <person name="Visel A."/>
            <person name="Grigoriev I.V."/>
        </authorList>
    </citation>
    <scope>NUCLEOTIDE SEQUENCE [LARGE SCALE GENOMIC DNA]</scope>
    <source>
        <strain evidence="2 3">CBS 129021</strain>
    </source>
</reference>
<dbReference type="EMBL" id="MCFJ01000001">
    <property type="protein sequence ID" value="ORY71188.1"/>
    <property type="molecule type" value="Genomic_DNA"/>
</dbReference>
<comment type="caution">
    <text evidence="2">The sequence shown here is derived from an EMBL/GenBank/DDBJ whole genome shotgun (WGS) entry which is preliminary data.</text>
</comment>
<feature type="compositionally biased region" description="Polar residues" evidence="1">
    <location>
        <begin position="256"/>
        <end position="265"/>
    </location>
</feature>
<feature type="compositionally biased region" description="Low complexity" evidence="1">
    <location>
        <begin position="32"/>
        <end position="48"/>
    </location>
</feature>
<dbReference type="InParanoid" id="A0A1Y2EHZ9"/>
<feature type="region of interest" description="Disordered" evidence="1">
    <location>
        <begin position="550"/>
        <end position="576"/>
    </location>
</feature>